<dbReference type="InterPro" id="IPR009072">
    <property type="entry name" value="Histone-fold"/>
</dbReference>
<dbReference type="Proteomes" id="UP000189580">
    <property type="component" value="Chromosome b"/>
</dbReference>
<dbReference type="SMART" id="SM00576">
    <property type="entry name" value="BTP"/>
    <property type="match status" value="1"/>
</dbReference>
<gene>
    <name evidence="7" type="primary">TAF3</name>
    <name evidence="7" type="ORF">AWJ20_2284</name>
</gene>
<feature type="compositionally biased region" description="Low complexity" evidence="5">
    <location>
        <begin position="130"/>
        <end position="145"/>
    </location>
</feature>
<evidence type="ECO:0000256" key="4">
    <source>
        <dbReference type="ARBA" id="ARBA00023242"/>
    </source>
</evidence>
<evidence type="ECO:0000256" key="3">
    <source>
        <dbReference type="ARBA" id="ARBA00023163"/>
    </source>
</evidence>
<dbReference type="InterPro" id="IPR006565">
    <property type="entry name" value="BTP"/>
</dbReference>
<keyword evidence="3" id="KW-0804">Transcription</keyword>
<dbReference type="AlphaFoldDB" id="A0A167F0Q4"/>
<dbReference type="Pfam" id="PF07524">
    <property type="entry name" value="Bromo_TP"/>
    <property type="match status" value="1"/>
</dbReference>
<evidence type="ECO:0000313" key="8">
    <source>
        <dbReference type="Proteomes" id="UP000189580"/>
    </source>
</evidence>
<dbReference type="GO" id="GO:0005634">
    <property type="term" value="C:nucleus"/>
    <property type="evidence" value="ECO:0007669"/>
    <property type="project" value="UniProtKB-SubCell"/>
</dbReference>
<proteinExistence type="predicted"/>
<keyword evidence="4" id="KW-0539">Nucleus</keyword>
<dbReference type="EMBL" id="CP014503">
    <property type="protein sequence ID" value="ANB14679.1"/>
    <property type="molecule type" value="Genomic_DNA"/>
</dbReference>
<feature type="compositionally biased region" description="Basic and acidic residues" evidence="5">
    <location>
        <begin position="149"/>
        <end position="174"/>
    </location>
</feature>
<dbReference type="GO" id="GO:0046982">
    <property type="term" value="F:protein heterodimerization activity"/>
    <property type="evidence" value="ECO:0007669"/>
    <property type="project" value="InterPro"/>
</dbReference>
<evidence type="ECO:0000259" key="6">
    <source>
        <dbReference type="SMART" id="SM00576"/>
    </source>
</evidence>
<feature type="domain" description="Bromodomain associated" evidence="6">
    <location>
        <begin position="3"/>
        <end position="79"/>
    </location>
</feature>
<dbReference type="GeneID" id="30034178"/>
<feature type="compositionally biased region" description="Low complexity" evidence="5">
    <location>
        <begin position="178"/>
        <end position="205"/>
    </location>
</feature>
<feature type="compositionally biased region" description="Basic and acidic residues" evidence="5">
    <location>
        <begin position="206"/>
        <end position="218"/>
    </location>
</feature>
<name>A0A167F0Q4_9ASCO</name>
<evidence type="ECO:0000313" key="7">
    <source>
        <dbReference type="EMBL" id="ANB14679.1"/>
    </source>
</evidence>
<organism evidence="7 8">
    <name type="scientific">Sugiyamaella lignohabitans</name>
    <dbReference type="NCBI Taxonomy" id="796027"/>
    <lineage>
        <taxon>Eukaryota</taxon>
        <taxon>Fungi</taxon>
        <taxon>Dikarya</taxon>
        <taxon>Ascomycota</taxon>
        <taxon>Saccharomycotina</taxon>
        <taxon>Dipodascomycetes</taxon>
        <taxon>Dipodascales</taxon>
        <taxon>Trichomonascaceae</taxon>
        <taxon>Sugiyamaella</taxon>
    </lineage>
</organism>
<feature type="region of interest" description="Disordered" evidence="5">
    <location>
        <begin position="130"/>
        <end position="218"/>
    </location>
</feature>
<keyword evidence="8" id="KW-1185">Reference proteome</keyword>
<dbReference type="KEGG" id="slb:AWJ20_2284"/>
<evidence type="ECO:0000256" key="1">
    <source>
        <dbReference type="ARBA" id="ARBA00004123"/>
    </source>
</evidence>
<dbReference type="OrthoDB" id="5402929at2759"/>
<protein>
    <submittedName>
        <fullName evidence="7">Taf3p</fullName>
    </submittedName>
</protein>
<comment type="subcellular location">
    <subcellularLocation>
        <location evidence="1">Nucleus</location>
    </subcellularLocation>
</comment>
<keyword evidence="2" id="KW-0805">Transcription regulation</keyword>
<accession>A0A167F0Q4</accession>
<dbReference type="RefSeq" id="XP_018737156.1">
    <property type="nucleotide sequence ID" value="XM_018879220.1"/>
</dbReference>
<evidence type="ECO:0000256" key="5">
    <source>
        <dbReference type="SAM" id="MobiDB-lite"/>
    </source>
</evidence>
<dbReference type="Gene3D" id="1.10.20.10">
    <property type="entry name" value="Histone, subunit A"/>
    <property type="match status" value="1"/>
</dbReference>
<sequence>MSEEFFFSLVRISCAQIFRAAGIERCSPSLLDKASDLLVRHLTALSEKASDNAMLSGRNEVVIQDLALAMEELCVIRPRAILDPYDLDPNSFIGYENFIDWVKGPVPEEARRISRIPRVTPIGQKVENTSSGIISISTDGNTGTTPDGIESKDNSDTRAKSEKPEDTRGIDGETRVGSTSSKAPVAASTATKTTSTEASTTQTNTESEKTAGKVHPHDDEEWLTALMKKRIKVGNENKFKGTVLSIEDGLETNPEVKIVGGPVSLDEFQPKNLSVQ</sequence>
<evidence type="ECO:0000256" key="2">
    <source>
        <dbReference type="ARBA" id="ARBA00023015"/>
    </source>
</evidence>
<dbReference type="CDD" id="cd00076">
    <property type="entry name" value="HFD_SF"/>
    <property type="match status" value="1"/>
</dbReference>
<reference evidence="7 8" key="1">
    <citation type="submission" date="2016-02" db="EMBL/GenBank/DDBJ databases">
        <title>Complete genome sequence and transcriptome regulation of the pentose utilising yeast Sugiyamaella lignohabitans.</title>
        <authorList>
            <person name="Bellasio M."/>
            <person name="Peymann A."/>
            <person name="Valli M."/>
            <person name="Sipitzky M."/>
            <person name="Graf A."/>
            <person name="Sauer M."/>
            <person name="Marx H."/>
            <person name="Mattanovich D."/>
        </authorList>
    </citation>
    <scope>NUCLEOTIDE SEQUENCE [LARGE SCALE GENOMIC DNA]</scope>
    <source>
        <strain evidence="7 8">CBS 10342</strain>
    </source>
</reference>